<sequence>MPVKQNKRKAKSIIGEPAEKEPAIIKEVKFVPVVEVVEETKEMEPVKIKKDRPKTMCTCGIEIANSGMKRHLEGKKHKEAME</sequence>
<reference evidence="1" key="1">
    <citation type="journal article" date="2020" name="Nature">
        <title>Giant virus diversity and host interactions through global metagenomics.</title>
        <authorList>
            <person name="Schulz F."/>
            <person name="Roux S."/>
            <person name="Paez-Espino D."/>
            <person name="Jungbluth S."/>
            <person name="Walsh D.A."/>
            <person name="Denef V.J."/>
            <person name="McMahon K.D."/>
            <person name="Konstantinidis K.T."/>
            <person name="Eloe-Fadrosh E.A."/>
            <person name="Kyrpides N.C."/>
            <person name="Woyke T."/>
        </authorList>
    </citation>
    <scope>NUCLEOTIDE SEQUENCE</scope>
    <source>
        <strain evidence="1">GVMAG-S-1064190-84</strain>
    </source>
</reference>
<protein>
    <submittedName>
        <fullName evidence="1">Uncharacterized protein</fullName>
    </submittedName>
</protein>
<dbReference type="AlphaFoldDB" id="A0A6C0JZ50"/>
<accession>A0A6C0JZ50</accession>
<organism evidence="1">
    <name type="scientific">viral metagenome</name>
    <dbReference type="NCBI Taxonomy" id="1070528"/>
    <lineage>
        <taxon>unclassified sequences</taxon>
        <taxon>metagenomes</taxon>
        <taxon>organismal metagenomes</taxon>
    </lineage>
</organism>
<proteinExistence type="predicted"/>
<name>A0A6C0JZ50_9ZZZZ</name>
<evidence type="ECO:0000313" key="1">
    <source>
        <dbReference type="EMBL" id="QHU09054.1"/>
    </source>
</evidence>
<dbReference type="EMBL" id="MN740703">
    <property type="protein sequence ID" value="QHU09054.1"/>
    <property type="molecule type" value="Genomic_DNA"/>
</dbReference>